<comment type="caution">
    <text evidence="2">The sequence shown here is derived from an EMBL/GenBank/DDBJ whole genome shotgun (WGS) entry which is preliminary data.</text>
</comment>
<dbReference type="InterPro" id="IPR001623">
    <property type="entry name" value="DnaJ_domain"/>
</dbReference>
<dbReference type="SUPFAM" id="SSF46565">
    <property type="entry name" value="Chaperone J-domain"/>
    <property type="match status" value="1"/>
</dbReference>
<dbReference type="Proteomes" id="UP001454036">
    <property type="component" value="Unassembled WGS sequence"/>
</dbReference>
<protein>
    <submittedName>
        <fullName evidence="2">Chaperone</fullName>
    </submittedName>
</protein>
<keyword evidence="3" id="KW-1185">Reference proteome</keyword>
<proteinExistence type="predicted"/>
<dbReference type="InterPro" id="IPR036869">
    <property type="entry name" value="J_dom_sf"/>
</dbReference>
<dbReference type="PANTHER" id="PTHR24074">
    <property type="entry name" value="CO-CHAPERONE PROTEIN DJLA"/>
    <property type="match status" value="1"/>
</dbReference>
<dbReference type="CDD" id="cd06257">
    <property type="entry name" value="DnaJ"/>
    <property type="match status" value="1"/>
</dbReference>
<dbReference type="AlphaFoldDB" id="A0AAV3P5H2"/>
<evidence type="ECO:0000313" key="2">
    <source>
        <dbReference type="EMBL" id="GAA0145212.1"/>
    </source>
</evidence>
<evidence type="ECO:0000313" key="3">
    <source>
        <dbReference type="Proteomes" id="UP001454036"/>
    </source>
</evidence>
<dbReference type="Pfam" id="PF00226">
    <property type="entry name" value="DnaJ"/>
    <property type="match status" value="1"/>
</dbReference>
<dbReference type="EMBL" id="BAABME010000749">
    <property type="protein sequence ID" value="GAA0145212.1"/>
    <property type="molecule type" value="Genomic_DNA"/>
</dbReference>
<sequence length="156" mass="17647">MAGAIGMMNGASGSWMQFRNVAKKRGNYGNKGKFRVSCVYSPSMTDPYKTLRIQPGASESEVKKAFRKLALQYHPDVCKGNNSGIQFHEINEAYDALMNHLRGQSQETEMYDQFCNDAGGDEAMTGYESDFELWEEWMGWEGAGIRDYTSHINPYI</sequence>
<reference evidence="2 3" key="1">
    <citation type="submission" date="2024-01" db="EMBL/GenBank/DDBJ databases">
        <title>The complete chloroplast genome sequence of Lithospermum erythrorhizon: insights into the phylogenetic relationship among Boraginaceae species and the maternal lineages of purple gromwells.</title>
        <authorList>
            <person name="Okada T."/>
            <person name="Watanabe K."/>
        </authorList>
    </citation>
    <scope>NUCLEOTIDE SEQUENCE [LARGE SCALE GENOMIC DNA]</scope>
</reference>
<dbReference type="SMART" id="SM00271">
    <property type="entry name" value="DnaJ"/>
    <property type="match status" value="1"/>
</dbReference>
<dbReference type="Gene3D" id="1.10.287.110">
    <property type="entry name" value="DnaJ domain"/>
    <property type="match status" value="1"/>
</dbReference>
<name>A0AAV3P5H2_LITER</name>
<organism evidence="2 3">
    <name type="scientific">Lithospermum erythrorhizon</name>
    <name type="common">Purple gromwell</name>
    <name type="synonym">Lithospermum officinale var. erythrorhizon</name>
    <dbReference type="NCBI Taxonomy" id="34254"/>
    <lineage>
        <taxon>Eukaryota</taxon>
        <taxon>Viridiplantae</taxon>
        <taxon>Streptophyta</taxon>
        <taxon>Embryophyta</taxon>
        <taxon>Tracheophyta</taxon>
        <taxon>Spermatophyta</taxon>
        <taxon>Magnoliopsida</taxon>
        <taxon>eudicotyledons</taxon>
        <taxon>Gunneridae</taxon>
        <taxon>Pentapetalae</taxon>
        <taxon>asterids</taxon>
        <taxon>lamiids</taxon>
        <taxon>Boraginales</taxon>
        <taxon>Boraginaceae</taxon>
        <taxon>Boraginoideae</taxon>
        <taxon>Lithospermeae</taxon>
        <taxon>Lithospermum</taxon>
    </lineage>
</organism>
<evidence type="ECO:0000259" key="1">
    <source>
        <dbReference type="PROSITE" id="PS50076"/>
    </source>
</evidence>
<accession>A0AAV3P5H2</accession>
<dbReference type="PROSITE" id="PS50076">
    <property type="entry name" value="DNAJ_2"/>
    <property type="match status" value="1"/>
</dbReference>
<gene>
    <name evidence="2" type="ORF">LIER_05456</name>
</gene>
<dbReference type="PRINTS" id="PR00625">
    <property type="entry name" value="JDOMAIN"/>
</dbReference>
<feature type="domain" description="J" evidence="1">
    <location>
        <begin position="46"/>
        <end position="115"/>
    </location>
</feature>
<dbReference type="InterPro" id="IPR050817">
    <property type="entry name" value="DjlA_DnaK_co-chaperone"/>
</dbReference>